<dbReference type="InterPro" id="IPR028098">
    <property type="entry name" value="Glyco_trans_4-like_N"/>
</dbReference>
<evidence type="ECO:0000313" key="3">
    <source>
        <dbReference type="EMBL" id="OGL87397.1"/>
    </source>
</evidence>
<reference evidence="3 4" key="1">
    <citation type="journal article" date="2016" name="Nat. Commun.">
        <title>Thousands of microbial genomes shed light on interconnected biogeochemical processes in an aquifer system.</title>
        <authorList>
            <person name="Anantharaman K."/>
            <person name="Brown C.T."/>
            <person name="Hug L.A."/>
            <person name="Sharon I."/>
            <person name="Castelle C.J."/>
            <person name="Probst A.J."/>
            <person name="Thomas B.C."/>
            <person name="Singh A."/>
            <person name="Wilkins M.J."/>
            <person name="Karaoz U."/>
            <person name="Brodie E.L."/>
            <person name="Williams K.H."/>
            <person name="Hubbard S.S."/>
            <person name="Banfield J.F."/>
        </authorList>
    </citation>
    <scope>NUCLEOTIDE SEQUENCE [LARGE SCALE GENOMIC DNA]</scope>
</reference>
<proteinExistence type="predicted"/>
<dbReference type="STRING" id="1802407.A3I40_00140"/>
<dbReference type="CDD" id="cd03809">
    <property type="entry name" value="GT4_MtfB-like"/>
    <property type="match status" value="1"/>
</dbReference>
<dbReference type="AlphaFoldDB" id="A0A1F7VBK4"/>
<evidence type="ECO:0000313" key="4">
    <source>
        <dbReference type="Proteomes" id="UP000178723"/>
    </source>
</evidence>
<feature type="domain" description="Glycosyltransferase subfamily 4-like N-terminal" evidence="2">
    <location>
        <begin position="18"/>
        <end position="175"/>
    </location>
</feature>
<evidence type="ECO:0000256" key="1">
    <source>
        <dbReference type="ARBA" id="ARBA00022679"/>
    </source>
</evidence>
<keyword evidence="1" id="KW-0808">Transferase</keyword>
<dbReference type="EMBL" id="MGEP01000013">
    <property type="protein sequence ID" value="OGL87397.1"/>
    <property type="molecule type" value="Genomic_DNA"/>
</dbReference>
<gene>
    <name evidence="3" type="ORF">A3I40_00140</name>
</gene>
<dbReference type="Proteomes" id="UP000178723">
    <property type="component" value="Unassembled WGS sequence"/>
</dbReference>
<comment type="caution">
    <text evidence="3">The sequence shown here is derived from an EMBL/GenBank/DDBJ whole genome shotgun (WGS) entry which is preliminary data.</text>
</comment>
<dbReference type="PANTHER" id="PTHR46401:SF2">
    <property type="entry name" value="GLYCOSYLTRANSFERASE WBBK-RELATED"/>
    <property type="match status" value="1"/>
</dbReference>
<sequence>MARIRLGLDLRLFGAYHSGLGRYAEELLNALVSYRHDLDIVVFVNANYANKQKLSSLGLEVREAPYRAYSWQEQWYFPRQLSGAKLDLMHFPHFNVPLMYRAPYVVTIHDLIMHHFPWRVASQRAWPVFWLKHLGYRLSVRQAVSRAAAVIAVSYYTAEDILTYYPKAAGRLRVITEPTPAFDVESSNNDNWNELAYNIKRPYILVVGNFYPHKNLQPLLRVWQRLYPLFKRQLVIVGRPDAFAEGLRALAKSLGLVSEDRESPVRFLGFIEDNELRQLYGQAEFFLTPSLMEGVGLPGLEALATGTPVVSSPNGALPETYGRLARYIGVDNDKVMYRALYKVLTEVQTLPRPRPYKSAMTLEQMAAALEDCYREAMQSDIHKLT</sequence>
<organism evidence="3 4">
    <name type="scientific">Candidatus Uhrbacteria bacterium RIFCSPLOWO2_02_FULL_48_12</name>
    <dbReference type="NCBI Taxonomy" id="1802407"/>
    <lineage>
        <taxon>Bacteria</taxon>
        <taxon>Candidatus Uhriibacteriota</taxon>
    </lineage>
</organism>
<dbReference type="PANTHER" id="PTHR46401">
    <property type="entry name" value="GLYCOSYLTRANSFERASE WBBK-RELATED"/>
    <property type="match status" value="1"/>
</dbReference>
<dbReference type="Pfam" id="PF13692">
    <property type="entry name" value="Glyco_trans_1_4"/>
    <property type="match status" value="1"/>
</dbReference>
<dbReference type="Pfam" id="PF13439">
    <property type="entry name" value="Glyco_transf_4"/>
    <property type="match status" value="1"/>
</dbReference>
<dbReference type="GO" id="GO:0016757">
    <property type="term" value="F:glycosyltransferase activity"/>
    <property type="evidence" value="ECO:0007669"/>
    <property type="project" value="TreeGrafter"/>
</dbReference>
<accession>A0A1F7VBK4</accession>
<dbReference type="SUPFAM" id="SSF53756">
    <property type="entry name" value="UDP-Glycosyltransferase/glycogen phosphorylase"/>
    <property type="match status" value="1"/>
</dbReference>
<evidence type="ECO:0000259" key="2">
    <source>
        <dbReference type="Pfam" id="PF13439"/>
    </source>
</evidence>
<dbReference type="GO" id="GO:0009103">
    <property type="term" value="P:lipopolysaccharide biosynthetic process"/>
    <property type="evidence" value="ECO:0007669"/>
    <property type="project" value="TreeGrafter"/>
</dbReference>
<protein>
    <recommendedName>
        <fullName evidence="2">Glycosyltransferase subfamily 4-like N-terminal domain-containing protein</fullName>
    </recommendedName>
</protein>
<dbReference type="Gene3D" id="3.40.50.2000">
    <property type="entry name" value="Glycogen Phosphorylase B"/>
    <property type="match status" value="2"/>
</dbReference>
<name>A0A1F7VBK4_9BACT</name>